<dbReference type="EMBL" id="JACSQL010000001">
    <property type="protein sequence ID" value="MBD7967179.1"/>
    <property type="molecule type" value="Genomic_DNA"/>
</dbReference>
<comment type="similarity">
    <text evidence="2 4">Belongs to the UDP-N-acetylglucosamine 2-epimerase family.</text>
</comment>
<organism evidence="6 7">
    <name type="scientific">Paenibacillus gallinarum</name>
    <dbReference type="NCBI Taxonomy" id="2762232"/>
    <lineage>
        <taxon>Bacteria</taxon>
        <taxon>Bacillati</taxon>
        <taxon>Bacillota</taxon>
        <taxon>Bacilli</taxon>
        <taxon>Bacillales</taxon>
        <taxon>Paenibacillaceae</taxon>
        <taxon>Paenibacillus</taxon>
    </lineage>
</organism>
<reference evidence="6 7" key="1">
    <citation type="submission" date="2020-08" db="EMBL/GenBank/DDBJ databases">
        <title>A Genomic Blueprint of the Chicken Gut Microbiome.</title>
        <authorList>
            <person name="Gilroy R."/>
            <person name="Ravi A."/>
            <person name="Getino M."/>
            <person name="Pursley I."/>
            <person name="Horton D.L."/>
            <person name="Alikhan N.-F."/>
            <person name="Baker D."/>
            <person name="Gharbi K."/>
            <person name="Hall N."/>
            <person name="Watson M."/>
            <person name="Adriaenssens E.M."/>
            <person name="Foster-Nyarko E."/>
            <person name="Jarju S."/>
            <person name="Secka A."/>
            <person name="Antonio M."/>
            <person name="Oren A."/>
            <person name="Chaudhuri R."/>
            <person name="La Ragione R.M."/>
            <person name="Hildebrand F."/>
            <person name="Pallen M.J."/>
        </authorList>
    </citation>
    <scope>NUCLEOTIDE SEQUENCE [LARGE SCALE GENOMIC DNA]</scope>
    <source>
        <strain evidence="6 7">Sa2BVA9</strain>
    </source>
</reference>
<evidence type="ECO:0000256" key="1">
    <source>
        <dbReference type="ARBA" id="ARBA00023235"/>
    </source>
</evidence>
<dbReference type="SUPFAM" id="SSF53756">
    <property type="entry name" value="UDP-Glycosyltransferase/glycogen phosphorylase"/>
    <property type="match status" value="1"/>
</dbReference>
<keyword evidence="7" id="KW-1185">Reference proteome</keyword>
<dbReference type="InterPro" id="IPR003331">
    <property type="entry name" value="UDP_GlcNAc_Epimerase_2_dom"/>
</dbReference>
<evidence type="ECO:0000313" key="7">
    <source>
        <dbReference type="Proteomes" id="UP000608071"/>
    </source>
</evidence>
<dbReference type="GO" id="GO:0008761">
    <property type="term" value="F:UDP-N-acetylglucosamine 2-epimerase activity"/>
    <property type="evidence" value="ECO:0007669"/>
    <property type="project" value="UniProtKB-EC"/>
</dbReference>
<keyword evidence="1 4" id="KW-0413">Isomerase</keyword>
<protein>
    <recommendedName>
        <fullName evidence="3">UDP-N-acetylglucosamine 2-epimerase (non-hydrolyzing)</fullName>
        <ecNumber evidence="3">5.1.3.14</ecNumber>
    </recommendedName>
</protein>
<dbReference type="InterPro" id="IPR029767">
    <property type="entry name" value="WecB-like"/>
</dbReference>
<dbReference type="NCBIfam" id="TIGR00236">
    <property type="entry name" value="wecB"/>
    <property type="match status" value="1"/>
</dbReference>
<dbReference type="Proteomes" id="UP000608071">
    <property type="component" value="Unassembled WGS sequence"/>
</dbReference>
<evidence type="ECO:0000259" key="5">
    <source>
        <dbReference type="Pfam" id="PF02350"/>
    </source>
</evidence>
<dbReference type="Pfam" id="PF02350">
    <property type="entry name" value="Epimerase_2"/>
    <property type="match status" value="1"/>
</dbReference>
<proteinExistence type="inferred from homology"/>
<sequence>MEQNSVRVLIVFGTRPEAIKMAPLIKTLQRTPGIDPVVCVTGQHQEMLDQVMNDFDMKPDIELSVMRNAQTLPSLTAHLVQVLEPVMQEAYDLVLVHGDTSTAFAAAITAYYAKIPIGHVEAGLRTYDKYAPYPEEMNREWIGRMADIHFAPTPLSAQQLARENRKEHVYVTGNTSIDALRWTLKNNYHHPLLDQIQPESRMIFMTMHRRENWGLPMEQVFGALREIVSNDKTIELVFPVHPNPLVKNLAYEMLGGEERIHLTSPLDVVDMHNLMSRSYLILTDSGGIQEEAPTLGKPVLVLREKTERPEGVKAGTLRCIGTDYERVKKETQILLSNEKKYKKMASARNPYGDGYASDRIAEIILKYFKKQ</sequence>
<evidence type="ECO:0000256" key="3">
    <source>
        <dbReference type="ARBA" id="ARBA00038858"/>
    </source>
</evidence>
<dbReference type="Gene3D" id="3.40.50.2000">
    <property type="entry name" value="Glycogen Phosphorylase B"/>
    <property type="match status" value="2"/>
</dbReference>
<dbReference type="EC" id="5.1.3.14" evidence="3"/>
<dbReference type="CDD" id="cd03786">
    <property type="entry name" value="GTB_UDP-GlcNAc_2-Epimerase"/>
    <property type="match status" value="1"/>
</dbReference>
<name>A0ABR8SUJ8_9BACL</name>
<gene>
    <name evidence="6" type="primary">wecB</name>
    <name evidence="6" type="ORF">H9647_03805</name>
</gene>
<dbReference type="PANTHER" id="PTHR43174:SF2">
    <property type="entry name" value="UDP-N-ACETYLGLUCOSAMINE 2-EPIMERASE"/>
    <property type="match status" value="1"/>
</dbReference>
<comment type="caution">
    <text evidence="6">The sequence shown here is derived from an EMBL/GenBank/DDBJ whole genome shotgun (WGS) entry which is preliminary data.</text>
</comment>
<evidence type="ECO:0000256" key="4">
    <source>
        <dbReference type="RuleBase" id="RU003513"/>
    </source>
</evidence>
<feature type="domain" description="UDP-N-acetylglucosamine 2-epimerase" evidence="5">
    <location>
        <begin position="26"/>
        <end position="364"/>
    </location>
</feature>
<accession>A0ABR8SUJ8</accession>
<evidence type="ECO:0000256" key="2">
    <source>
        <dbReference type="ARBA" id="ARBA00038209"/>
    </source>
</evidence>
<evidence type="ECO:0000313" key="6">
    <source>
        <dbReference type="EMBL" id="MBD7967179.1"/>
    </source>
</evidence>
<dbReference type="RefSeq" id="WP_191798309.1">
    <property type="nucleotide sequence ID" value="NZ_JACSQL010000001.1"/>
</dbReference>
<dbReference type="PANTHER" id="PTHR43174">
    <property type="entry name" value="UDP-N-ACETYLGLUCOSAMINE 2-EPIMERASE"/>
    <property type="match status" value="1"/>
</dbReference>